<reference evidence="2" key="1">
    <citation type="journal article" date="2014" name="Genome Biol. Evol.">
        <title>Pangenome evidence for extensive interdomain horizontal transfer affecting lineage core and shell genes in uncultured planktonic thaumarchaeota and euryarchaeota.</title>
        <authorList>
            <person name="Deschamps P."/>
            <person name="Zivanovic Y."/>
            <person name="Moreira D."/>
            <person name="Rodriguez-Valera F."/>
            <person name="Lopez-Garcia P."/>
        </authorList>
    </citation>
    <scope>NUCLEOTIDE SEQUENCE</scope>
</reference>
<keyword evidence="1" id="KW-0472">Membrane</keyword>
<evidence type="ECO:0000256" key="1">
    <source>
        <dbReference type="SAM" id="Phobius"/>
    </source>
</evidence>
<sequence>MPDYGQMWPVFIPLIVGLAPGLVYWFAITARRTGK</sequence>
<evidence type="ECO:0000313" key="2">
    <source>
        <dbReference type="EMBL" id="AIE99598.1"/>
    </source>
</evidence>
<organism evidence="2">
    <name type="scientific">uncultured marine thaumarchaeote KM3_115_A11</name>
    <dbReference type="NCBI Taxonomy" id="1455988"/>
    <lineage>
        <taxon>Archaea</taxon>
        <taxon>Nitrososphaerota</taxon>
        <taxon>environmental samples</taxon>
    </lineage>
</organism>
<keyword evidence="1" id="KW-1133">Transmembrane helix</keyword>
<keyword evidence="1" id="KW-0812">Transmembrane</keyword>
<protein>
    <submittedName>
        <fullName evidence="2">Uncharacterized protein</fullName>
    </submittedName>
</protein>
<feature type="transmembrane region" description="Helical" evidence="1">
    <location>
        <begin position="6"/>
        <end position="27"/>
    </location>
</feature>
<dbReference type="EMBL" id="KF900567">
    <property type="protein sequence ID" value="AIE99598.1"/>
    <property type="molecule type" value="Genomic_DNA"/>
</dbReference>
<dbReference type="AlphaFoldDB" id="A0A075G7N1"/>
<accession>A0A075G7N1</accession>
<proteinExistence type="predicted"/>
<name>A0A075G7N1_9ARCH</name>